<dbReference type="STRING" id="490829.SAMN05421850_102269"/>
<keyword evidence="3" id="KW-1185">Reference proteome</keyword>
<evidence type="ECO:0000313" key="2">
    <source>
        <dbReference type="EMBL" id="SDI34430.1"/>
    </source>
</evidence>
<accession>A0A1G8JV08</accession>
<reference evidence="2 3" key="1">
    <citation type="submission" date="2016-10" db="EMBL/GenBank/DDBJ databases">
        <authorList>
            <person name="de Groot N.N."/>
        </authorList>
    </citation>
    <scope>NUCLEOTIDE SEQUENCE [LARGE SCALE GENOMIC DNA]</scope>
    <source>
        <strain evidence="2 3">DSM 28010</strain>
    </source>
</reference>
<organism evidence="2 3">
    <name type="scientific">Lutimaribacter saemankumensis</name>
    <dbReference type="NCBI Taxonomy" id="490829"/>
    <lineage>
        <taxon>Bacteria</taxon>
        <taxon>Pseudomonadati</taxon>
        <taxon>Pseudomonadota</taxon>
        <taxon>Alphaproteobacteria</taxon>
        <taxon>Rhodobacterales</taxon>
        <taxon>Roseobacteraceae</taxon>
        <taxon>Lutimaribacter</taxon>
    </lineage>
</organism>
<gene>
    <name evidence="2" type="ORF">SAMN05421850_102269</name>
</gene>
<sequence length="248" mass="26904">MLGAAANCQSARSVSRHEILERFLHGHEGVKRRVGAGQIAALGGGLAIAQLHADGGQAQHVGGTGDIVGFLLQFRRLQRPRVPEKVAELPGQLLELHPKNVGAKELFQFVKRCLRRAACRVWLPVGHLRITPIGVQPVYAGSPECRHATGGTGQTLCSLLERCTDQMAENDTARMMSQARPVRKADGATARPVGGRHGLTRRGARPKRGQHPGRPVFFRSLAKRQGSPPVSALRPRGRFSFRGPGVWK</sequence>
<dbReference type="EMBL" id="FNEB01000002">
    <property type="protein sequence ID" value="SDI34430.1"/>
    <property type="molecule type" value="Genomic_DNA"/>
</dbReference>
<feature type="compositionally biased region" description="Basic residues" evidence="1">
    <location>
        <begin position="198"/>
        <end position="211"/>
    </location>
</feature>
<evidence type="ECO:0000313" key="3">
    <source>
        <dbReference type="Proteomes" id="UP000199340"/>
    </source>
</evidence>
<feature type="region of interest" description="Disordered" evidence="1">
    <location>
        <begin position="175"/>
        <end position="248"/>
    </location>
</feature>
<feature type="compositionally biased region" description="Low complexity" evidence="1">
    <location>
        <begin position="238"/>
        <end position="248"/>
    </location>
</feature>
<name>A0A1G8JV08_9RHOB</name>
<dbReference type="AlphaFoldDB" id="A0A1G8JV08"/>
<evidence type="ECO:0000256" key="1">
    <source>
        <dbReference type="SAM" id="MobiDB-lite"/>
    </source>
</evidence>
<dbReference type="Proteomes" id="UP000199340">
    <property type="component" value="Unassembled WGS sequence"/>
</dbReference>
<protein>
    <submittedName>
        <fullName evidence="2">Uncharacterized protein</fullName>
    </submittedName>
</protein>
<proteinExistence type="predicted"/>